<feature type="compositionally biased region" description="Low complexity" evidence="1">
    <location>
        <begin position="1385"/>
        <end position="1408"/>
    </location>
</feature>
<feature type="region of interest" description="Disordered" evidence="1">
    <location>
        <begin position="748"/>
        <end position="777"/>
    </location>
</feature>
<feature type="region of interest" description="Disordered" evidence="1">
    <location>
        <begin position="1667"/>
        <end position="1693"/>
    </location>
</feature>
<feature type="compositionally biased region" description="Low complexity" evidence="1">
    <location>
        <begin position="96"/>
        <end position="127"/>
    </location>
</feature>
<feature type="region of interest" description="Disordered" evidence="1">
    <location>
        <begin position="1478"/>
        <end position="1497"/>
    </location>
</feature>
<dbReference type="InterPro" id="IPR051647">
    <property type="entry name" value="Mediator_comp_sub12"/>
</dbReference>
<feature type="region of interest" description="Disordered" evidence="1">
    <location>
        <begin position="1313"/>
        <end position="1341"/>
    </location>
</feature>
<proteinExistence type="predicted"/>
<reference evidence="2" key="1">
    <citation type="submission" date="2021-01" db="EMBL/GenBank/DDBJ databases">
        <authorList>
            <person name="Corre E."/>
            <person name="Pelletier E."/>
            <person name="Niang G."/>
            <person name="Scheremetjew M."/>
            <person name="Finn R."/>
            <person name="Kale V."/>
            <person name="Holt S."/>
            <person name="Cochrane G."/>
            <person name="Meng A."/>
            <person name="Brown T."/>
            <person name="Cohen L."/>
        </authorList>
    </citation>
    <scope>NUCLEOTIDE SEQUENCE</scope>
    <source>
        <strain evidence="2">CCMP1320</strain>
    </source>
</reference>
<dbReference type="GO" id="GO:0045944">
    <property type="term" value="P:positive regulation of transcription by RNA polymerase II"/>
    <property type="evidence" value="ECO:0007669"/>
    <property type="project" value="TreeGrafter"/>
</dbReference>
<gene>
    <name evidence="2" type="ORF">DTER00134_LOCUS13697</name>
</gene>
<dbReference type="GO" id="GO:0016592">
    <property type="term" value="C:mediator complex"/>
    <property type="evidence" value="ECO:0007669"/>
    <property type="project" value="TreeGrafter"/>
</dbReference>
<dbReference type="PANTHER" id="PTHR46007">
    <property type="entry name" value="MEDIATOR OF RNA POLYMERASE II TRANSCRIPTION SUBUNIT 12"/>
    <property type="match status" value="1"/>
</dbReference>
<sequence length="1773" mass="185999">MAATQGQAALLHQNGSLMRLLTGKNVGKKISTASRSRQEGRKAAQVQASQRPNPGSKRKVSSNDLSRLSKIFGPSRYTTAYGPQEEGLPPPPPPDASNASSSSGSSGAASSTGPRGSSAHRTTAAQEPPKEAESPAAAWARRVLSQPADDGMRGQAILGEAQSLQQLVALSREPKARALGPAALLAIADRAWALATTQGIADEQELEDVQGLGEFLVLATHPHITASAFSTSDLALLLRTPLCLNHPPSAAWLKACEGSALRTMGAKAQQAAQRAQQGEEGAEERQEMQGQRLMLASLVEEADGILAMSASFLSCGFQPRPEFMAMFMDTAAGYMQLNEQECLRASQVMTRAAEARKVGRRGGLIEVPEQLEVDEVLMADGSSYSAQVDNKSKDAARVQQQQQQEQTQGGAVAEEDLCVVSSFNWNTICEAVLRWGGNDAPAEWVQTFIDASYAAMRASLCVMAVEEDSSINKVEVGRPLVARVLDTNVIANIMTTGMYAFRASPGSEWLATLCALCQAVLEFVREHGGQEQEGLEASGGVVANPVGLVNIFLLLRFVDYQPEPALVNAALGAVGKSYGGPGLQQVPGDALATLMLETGRHQYELDETAKAAAVEFALEAQSRWARALQERMNEEAKRRGRTVAAQQQQQPQQEGVLGEEEGQQKEQEFTKLGMLHMLEGASSLGILPQLPPEWMLLWGEEVMVMAEEFDAEDVIVCLASAAKGGVSLSSPARTKLVGRLLEVAAPKPVPESASITSTSTASSSSSGKAEPSSAMPSVTREIMSLDMLRDMMESLLMQADGSPLPGSWMSRMQALVEAHLPSMEPPDMVSALKVLGLLEVPPSETFLQHIVAAYTAALARAEPPKDGADAAAPTILASDEEACLELASGLAAVGAPPQIMQVVEDASLRWSPAFSPPVHQQDQQPAQAGSGVALEFWVGLLAKFAAGAHLPQQQWWQALEAATMGAGSTSASSSSGQIDGMSRMLHSMSDAQLANLLAAYGALRVQHGPGVDQRGGDWAAQLALQAAHRLDGVTQPVASAAIPSAATSATLQSVVYLVGGLGTLFVLPIGPEAPLSPHIPRVCAAIEGATLTQAPLLSPSLVSACFAVFSPVAYTPGQAWLEAAGAAAARGLPSADGHDLATLLAACQTIPAFRTYMPTPVVNTLLRTAVQEGAAGGLQPSQMLSLINSAAGLNLDARVGAPHATQLRTLLEQAAGMRESFPPAGLAQLLKNAALMGAQPPGRWLDAMLSAFERVDFLGPAFGGPEPLLQLLVALDAWDHHPLPPWLRLRLCEALPGVADMGVHAMRLLDKQQQRRLGKQDPGQAQQQEGQQQQQEGQQQGMLEMEIPVDGEEGEAMLEAAQSACLQCSHASVLLLQYLANTSPRSASASSASTSSSSPSNSGRTTAGRKGGLSSGSSRTDGSGSDASAAPAAGIPAHLLAPTLSAFQQLVHGDCLPPTDHAGLVYSLARLSPAKAAADPARAGSSSSSSSKAAKEEEPVAAVAAARQGLLESLMPTTAAALPSYSMLELVTIFSSFGALGAPLPPAWLDVFWEYSRPQLHACPAPMLAACLDAVASLRVRPAGAWEGALWGALDTRASRLSLTDIDQLVAALMRAQLRPPEPLLQQLLEAALTAANVPLVPPLTAQQMAANLPAGADAGTLQEGMVGSTRVRRSERAAPATARDGGSSVSSEDASASALAAAQLGRRAVQLSRVLGVANRGMGYQPPSEWMNQFRGVAATGERNACLSVLCKMLPLSLTRMDEPALRRGCHR</sequence>
<feature type="compositionally biased region" description="Low complexity" evidence="1">
    <location>
        <begin position="1478"/>
        <end position="1492"/>
    </location>
</feature>
<feature type="compositionally biased region" description="Low complexity" evidence="1">
    <location>
        <begin position="1323"/>
        <end position="1341"/>
    </location>
</feature>
<feature type="region of interest" description="Disordered" evidence="1">
    <location>
        <begin position="389"/>
        <end position="408"/>
    </location>
</feature>
<organism evidence="2">
    <name type="scientific">Dunaliella tertiolecta</name>
    <name type="common">Green alga</name>
    <dbReference type="NCBI Taxonomy" id="3047"/>
    <lineage>
        <taxon>Eukaryota</taxon>
        <taxon>Viridiplantae</taxon>
        <taxon>Chlorophyta</taxon>
        <taxon>core chlorophytes</taxon>
        <taxon>Chlorophyceae</taxon>
        <taxon>CS clade</taxon>
        <taxon>Chlamydomonadales</taxon>
        <taxon>Dunaliellaceae</taxon>
        <taxon>Dunaliella</taxon>
    </lineage>
</organism>
<feature type="compositionally biased region" description="Low complexity" evidence="1">
    <location>
        <begin position="646"/>
        <end position="656"/>
    </location>
</feature>
<dbReference type="EMBL" id="HBIP01022867">
    <property type="protein sequence ID" value="CAE0498624.1"/>
    <property type="molecule type" value="Transcribed_RNA"/>
</dbReference>
<feature type="compositionally biased region" description="Low complexity" evidence="1">
    <location>
        <begin position="1415"/>
        <end position="1430"/>
    </location>
</feature>
<protein>
    <submittedName>
        <fullName evidence="2">Uncharacterized protein</fullName>
    </submittedName>
</protein>
<evidence type="ECO:0000313" key="2">
    <source>
        <dbReference type="EMBL" id="CAE0498624.1"/>
    </source>
</evidence>
<feature type="region of interest" description="Disordered" evidence="1">
    <location>
        <begin position="1"/>
        <end position="137"/>
    </location>
</feature>
<feature type="region of interest" description="Disordered" evidence="1">
    <location>
        <begin position="635"/>
        <end position="664"/>
    </location>
</feature>
<feature type="region of interest" description="Disordered" evidence="1">
    <location>
        <begin position="1385"/>
        <end position="1430"/>
    </location>
</feature>
<dbReference type="GO" id="GO:0003713">
    <property type="term" value="F:transcription coactivator activity"/>
    <property type="evidence" value="ECO:0007669"/>
    <property type="project" value="TreeGrafter"/>
</dbReference>
<feature type="compositionally biased region" description="Low complexity" evidence="1">
    <location>
        <begin position="399"/>
        <end position="408"/>
    </location>
</feature>
<dbReference type="PANTHER" id="PTHR46007:SF8">
    <property type="entry name" value="C2H2-TYPE DOMAIN-CONTAINING PROTEIN"/>
    <property type="match status" value="1"/>
</dbReference>
<feature type="compositionally biased region" description="Low complexity" evidence="1">
    <location>
        <begin position="752"/>
        <end position="774"/>
    </location>
</feature>
<accession>A0A7S3R0G5</accession>
<name>A0A7S3R0G5_DUNTE</name>
<evidence type="ECO:0000256" key="1">
    <source>
        <dbReference type="SAM" id="MobiDB-lite"/>
    </source>
</evidence>